<dbReference type="InParanoid" id="L2GM47"/>
<dbReference type="EMBL" id="JH370139">
    <property type="protein sequence ID" value="ELA41699.1"/>
    <property type="molecule type" value="Genomic_DNA"/>
</dbReference>
<protein>
    <submittedName>
        <fullName evidence="1">Uncharacterized protein</fullName>
    </submittedName>
</protein>
<keyword evidence="2" id="KW-1185">Reference proteome</keyword>
<dbReference type="RefSeq" id="XP_007604649.1">
    <property type="nucleotide sequence ID" value="XM_007604587.1"/>
</dbReference>
<dbReference type="HOGENOM" id="CLU_1595833_0_0_1"/>
<reference evidence="2" key="1">
    <citation type="submission" date="2011-05" db="EMBL/GenBank/DDBJ databases">
        <title>The genome sequence of Vittaforma corneae strain ATCC 50505.</title>
        <authorList>
            <consortium name="The Broad Institute Genome Sequencing Platform"/>
            <person name="Cuomo C."/>
            <person name="Didier E."/>
            <person name="Bowers L."/>
            <person name="Young S.K."/>
            <person name="Zeng Q."/>
            <person name="Gargeya S."/>
            <person name="Fitzgerald M."/>
            <person name="Haas B."/>
            <person name="Abouelleil A."/>
            <person name="Alvarado L."/>
            <person name="Arachchi H.M."/>
            <person name="Berlin A."/>
            <person name="Chapman S.B."/>
            <person name="Gearin G."/>
            <person name="Goldberg J."/>
            <person name="Griggs A."/>
            <person name="Gujja S."/>
            <person name="Hansen M."/>
            <person name="Heiman D."/>
            <person name="Howarth C."/>
            <person name="Larimer J."/>
            <person name="Lui A."/>
            <person name="MacDonald P.J.P."/>
            <person name="McCowen C."/>
            <person name="Montmayeur A."/>
            <person name="Murphy C."/>
            <person name="Neiman D."/>
            <person name="Pearson M."/>
            <person name="Priest M."/>
            <person name="Roberts A."/>
            <person name="Saif S."/>
            <person name="Shea T."/>
            <person name="Sisk P."/>
            <person name="Stolte C."/>
            <person name="Sykes S."/>
            <person name="Wortman J."/>
            <person name="Nusbaum C."/>
            <person name="Birren B."/>
        </authorList>
    </citation>
    <scope>NUCLEOTIDE SEQUENCE [LARGE SCALE GENOMIC DNA]</scope>
    <source>
        <strain evidence="2">ATCC 50505</strain>
    </source>
</reference>
<proteinExistence type="predicted"/>
<gene>
    <name evidence="1" type="ORF">VICG_01203</name>
</gene>
<dbReference type="Proteomes" id="UP000011082">
    <property type="component" value="Unassembled WGS sequence"/>
</dbReference>
<dbReference type="VEuPathDB" id="MicrosporidiaDB:VICG_01203"/>
<organism evidence="1 2">
    <name type="scientific">Vittaforma corneae (strain ATCC 50505)</name>
    <name type="common">Microsporidian parasite</name>
    <name type="synonym">Nosema corneum</name>
    <dbReference type="NCBI Taxonomy" id="993615"/>
    <lineage>
        <taxon>Eukaryota</taxon>
        <taxon>Fungi</taxon>
        <taxon>Fungi incertae sedis</taxon>
        <taxon>Microsporidia</taxon>
        <taxon>Nosematidae</taxon>
        <taxon>Vittaforma</taxon>
    </lineage>
</organism>
<evidence type="ECO:0000313" key="2">
    <source>
        <dbReference type="Proteomes" id="UP000011082"/>
    </source>
</evidence>
<dbReference type="GeneID" id="19881914"/>
<evidence type="ECO:0000313" key="1">
    <source>
        <dbReference type="EMBL" id="ELA41699.1"/>
    </source>
</evidence>
<accession>L2GM47</accession>
<dbReference type="AlphaFoldDB" id="L2GM47"/>
<sequence>MISLCVVVLIIISCFIIQAILLRSLDTLVELSPSLIINLEYQPRKTGEVGFLFKESMFEIENLGASLHRRFTTYQFFGHGLSGVFLYDVNQRQKIWSTGDVSLSLDVKEHVLVHSSEKHLKMTDVRSNDTMKIPLNVNITDLSFSGSGDMLLVCTDQFPLIVDLRHI</sequence>
<name>L2GM47_VITCO</name>